<sequence length="599" mass="64275">MLRLNTTPLGKNMRRPKRVLALAFSGLLLAACSHKDKDAPLAFAPADTPYVIANLDVLDDSTRKAILAQVDAEMPAQVAQMKAQADQLAEKDQDMAKYLRTVAGEFDGNTAEQVIQETGLNPKGYMALYGLGLSPVLRMELADANAFQQFVAKLQNDYGKKFDTVTLGTQSYQRYVTPASHVQFIIAVVGKHAVIAMLPQDAAQPLLRQALGLDRPAKSVQDTDRLTDLAKSKGYAKWAVGEIDLTRLLPLFVSGQDPLAQSLQKMRAENESAKTGEPVTNLMQVAPSCSGEADRIAARVPRMSVGYTTLDEKHRDMRFDVTLANDIVSAFNGLKVELPGLGSDPTAPFEMSLALPMQQIRAFWGAQAQAVTDKPFTCPMLDNLNETFSSLGDAVQKAAVPPIGDLLGLHVAVDSYTPNPGGGMPKLSGRVVIGTNNPAGLLAMAQVTSPMLNGVKPTSDGKPVVLPAQLTNALGESGWAAMANKSIGIAVGTDEDGKLADTIKQQGGDAGELMRVRLDGDMYANWITLLQQRAENAAAMAATMNPDDSNPQNDEKTAIANTKAQFEAMKSEAARIKAIGMRVQMQDQGLVITTHTEMK</sequence>
<keyword evidence="3" id="KW-1185">Reference proteome</keyword>
<dbReference type="EMBL" id="BSOB01000046">
    <property type="protein sequence ID" value="GLQ94754.1"/>
    <property type="molecule type" value="Genomic_DNA"/>
</dbReference>
<feature type="chain" id="PRO_5045633148" description="DUF3352 domain-containing protein" evidence="1">
    <location>
        <begin position="31"/>
        <end position="599"/>
    </location>
</feature>
<evidence type="ECO:0008006" key="4">
    <source>
        <dbReference type="Google" id="ProtNLM"/>
    </source>
</evidence>
<feature type="signal peptide" evidence="1">
    <location>
        <begin position="1"/>
        <end position="30"/>
    </location>
</feature>
<keyword evidence="1" id="KW-0732">Signal</keyword>
<dbReference type="Proteomes" id="UP001156670">
    <property type="component" value="Unassembled WGS sequence"/>
</dbReference>
<accession>A0ABQ5XSQ4</accession>
<proteinExistence type="predicted"/>
<dbReference type="PROSITE" id="PS51257">
    <property type="entry name" value="PROKAR_LIPOPROTEIN"/>
    <property type="match status" value="1"/>
</dbReference>
<protein>
    <recommendedName>
        <fullName evidence="4">DUF3352 domain-containing protein</fullName>
    </recommendedName>
</protein>
<organism evidence="2 3">
    <name type="scientific">Dyella acidisoli</name>
    <dbReference type="NCBI Taxonomy" id="1867834"/>
    <lineage>
        <taxon>Bacteria</taxon>
        <taxon>Pseudomonadati</taxon>
        <taxon>Pseudomonadota</taxon>
        <taxon>Gammaproteobacteria</taxon>
        <taxon>Lysobacterales</taxon>
        <taxon>Rhodanobacteraceae</taxon>
        <taxon>Dyella</taxon>
    </lineage>
</organism>
<gene>
    <name evidence="2" type="ORF">GCM10007901_37060</name>
</gene>
<evidence type="ECO:0000256" key="1">
    <source>
        <dbReference type="SAM" id="SignalP"/>
    </source>
</evidence>
<reference evidence="3" key="1">
    <citation type="journal article" date="2019" name="Int. J. Syst. Evol. Microbiol.">
        <title>The Global Catalogue of Microorganisms (GCM) 10K type strain sequencing project: providing services to taxonomists for standard genome sequencing and annotation.</title>
        <authorList>
            <consortium name="The Broad Institute Genomics Platform"/>
            <consortium name="The Broad Institute Genome Sequencing Center for Infectious Disease"/>
            <person name="Wu L."/>
            <person name="Ma J."/>
        </authorList>
    </citation>
    <scope>NUCLEOTIDE SEQUENCE [LARGE SCALE GENOMIC DNA]</scope>
    <source>
        <strain evidence="3">NBRC 111980</strain>
    </source>
</reference>
<name>A0ABQ5XSQ4_9GAMM</name>
<evidence type="ECO:0000313" key="3">
    <source>
        <dbReference type="Proteomes" id="UP001156670"/>
    </source>
</evidence>
<comment type="caution">
    <text evidence="2">The sequence shown here is derived from an EMBL/GenBank/DDBJ whole genome shotgun (WGS) entry which is preliminary data.</text>
</comment>
<evidence type="ECO:0000313" key="2">
    <source>
        <dbReference type="EMBL" id="GLQ94754.1"/>
    </source>
</evidence>